<organism evidence="1 2">
    <name type="scientific">Lojkania enalia</name>
    <dbReference type="NCBI Taxonomy" id="147567"/>
    <lineage>
        <taxon>Eukaryota</taxon>
        <taxon>Fungi</taxon>
        <taxon>Dikarya</taxon>
        <taxon>Ascomycota</taxon>
        <taxon>Pezizomycotina</taxon>
        <taxon>Dothideomycetes</taxon>
        <taxon>Pleosporomycetidae</taxon>
        <taxon>Pleosporales</taxon>
        <taxon>Pleosporales incertae sedis</taxon>
        <taxon>Lojkania</taxon>
    </lineage>
</organism>
<dbReference type="OrthoDB" id="2446447at2759"/>
<proteinExistence type="predicted"/>
<evidence type="ECO:0000313" key="1">
    <source>
        <dbReference type="EMBL" id="KAF2268285.1"/>
    </source>
</evidence>
<dbReference type="AlphaFoldDB" id="A0A9P4KJA4"/>
<name>A0A9P4KJA4_9PLEO</name>
<sequence>MEFMAMSSTVPIQCPETYCFPRTRHVSNSRLPILVYRAVTPQADLTAASARQALERNRWVQGGAFKMVQAHHFHALTHECYAVFSGQKLYQYLGLYPQDSSHWGNNFCHASPQETSKKAAVARSVPIPEYDPIYREDGPLVDIRRKATVEG</sequence>
<reference evidence="2" key="1">
    <citation type="journal article" date="2020" name="Stud. Mycol.">
        <title>101 Dothideomycetes genomes: A test case for predicting lifestyles and emergence of pathogens.</title>
        <authorList>
            <person name="Haridas S."/>
            <person name="Albert R."/>
            <person name="Binder M."/>
            <person name="Bloem J."/>
            <person name="LaButti K."/>
            <person name="Salamov A."/>
            <person name="Andreopoulos B."/>
            <person name="Baker S."/>
            <person name="Barry K."/>
            <person name="Bills G."/>
            <person name="Bluhm B."/>
            <person name="Cannon C."/>
            <person name="Castanera R."/>
            <person name="Culley D."/>
            <person name="Daum C."/>
            <person name="Ezra D."/>
            <person name="Gonzalez J."/>
            <person name="Henrissat B."/>
            <person name="Kuo A."/>
            <person name="Liang C."/>
            <person name="Lipzen A."/>
            <person name="Lutzoni F."/>
            <person name="Magnuson J."/>
            <person name="Mondo S."/>
            <person name="Nolan M."/>
            <person name="Ohm R."/>
            <person name="Pangilinan J."/>
            <person name="Park H.-J."/>
            <person name="Ramirez L."/>
            <person name="Alfaro M."/>
            <person name="Sun H."/>
            <person name="Tritt A."/>
            <person name="Yoshinaga Y."/>
            <person name="Zwiers L.-H."/>
            <person name="Turgeon B."/>
            <person name="Goodwin S."/>
            <person name="Spatafora J."/>
            <person name="Crous P."/>
            <person name="Grigoriev I."/>
        </authorList>
    </citation>
    <scope>NUCLEOTIDE SEQUENCE [LARGE SCALE GENOMIC DNA]</scope>
    <source>
        <strain evidence="2">CBS 304.66</strain>
    </source>
</reference>
<protein>
    <submittedName>
        <fullName evidence="1">Uncharacterized protein</fullName>
    </submittedName>
</protein>
<dbReference type="EMBL" id="ML986587">
    <property type="protein sequence ID" value="KAF2268285.1"/>
    <property type="molecule type" value="Genomic_DNA"/>
</dbReference>
<dbReference type="PANTHER" id="PTHR36448">
    <property type="entry name" value="BLR7373 PROTEIN"/>
    <property type="match status" value="1"/>
</dbReference>
<keyword evidence="2" id="KW-1185">Reference proteome</keyword>
<evidence type="ECO:0000313" key="2">
    <source>
        <dbReference type="Proteomes" id="UP000800093"/>
    </source>
</evidence>
<gene>
    <name evidence="1" type="ORF">CC78DRAFT_576293</name>
</gene>
<comment type="caution">
    <text evidence="1">The sequence shown here is derived from an EMBL/GenBank/DDBJ whole genome shotgun (WGS) entry which is preliminary data.</text>
</comment>
<dbReference type="InterPro" id="IPR047121">
    <property type="entry name" value="YjiB-like"/>
</dbReference>
<accession>A0A9P4KJA4</accession>
<dbReference type="Proteomes" id="UP000800093">
    <property type="component" value="Unassembled WGS sequence"/>
</dbReference>
<dbReference type="PANTHER" id="PTHR36448:SF2">
    <property type="entry name" value="CUPIN TYPE-1 DOMAIN-CONTAINING PROTEIN"/>
    <property type="match status" value="1"/>
</dbReference>